<dbReference type="InterPro" id="IPR036950">
    <property type="entry name" value="PBP_transglycosylase"/>
</dbReference>
<keyword evidence="9 11" id="KW-0472">Membrane</keyword>
<keyword evidence="1 11" id="KW-1003">Cell membrane</keyword>
<dbReference type="InterPro" id="IPR011812">
    <property type="entry name" value="Pep_trsgly"/>
</dbReference>
<dbReference type="GO" id="GO:0008360">
    <property type="term" value="P:regulation of cell shape"/>
    <property type="evidence" value="ECO:0007669"/>
    <property type="project" value="UniProtKB-KW"/>
</dbReference>
<evidence type="ECO:0000256" key="6">
    <source>
        <dbReference type="ARBA" id="ARBA00022960"/>
    </source>
</evidence>
<dbReference type="STRING" id="1423959.SAMN05444407_10339"/>
<keyword evidence="2" id="KW-0997">Cell inner membrane</keyword>
<keyword evidence="4 11" id="KW-0808">Transferase</keyword>
<protein>
    <recommendedName>
        <fullName evidence="11">Biosynthetic peptidoglycan transglycosylase</fullName>
        <ecNumber evidence="11">2.4.99.28</ecNumber>
    </recommendedName>
    <alternativeName>
        <fullName evidence="11">Glycan polymerase</fullName>
    </alternativeName>
    <alternativeName>
        <fullName evidence="11">Peptidoglycan glycosyltransferase MtgA</fullName>
        <shortName evidence="11">PGT</shortName>
    </alternativeName>
</protein>
<dbReference type="AlphaFoldDB" id="A0A1M6Z0R6"/>
<keyword evidence="6 11" id="KW-0133">Cell shape</keyword>
<dbReference type="PANTHER" id="PTHR30400">
    <property type="entry name" value="MONOFUNCTIONAL BIOSYNTHETIC PEPTIDOGLYCAN TRANSGLYCOSYLASE"/>
    <property type="match status" value="1"/>
</dbReference>
<comment type="similarity">
    <text evidence="11">Belongs to the glycosyltransferase 51 family.</text>
</comment>
<keyword evidence="3 11" id="KW-0328">Glycosyltransferase</keyword>
<evidence type="ECO:0000313" key="13">
    <source>
        <dbReference type="EMBL" id="SHL24098.1"/>
    </source>
</evidence>
<dbReference type="EMBL" id="FRBM01000003">
    <property type="protein sequence ID" value="SHL24098.1"/>
    <property type="molecule type" value="Genomic_DNA"/>
</dbReference>
<dbReference type="GO" id="GO:0016763">
    <property type="term" value="F:pentosyltransferase activity"/>
    <property type="evidence" value="ECO:0007669"/>
    <property type="project" value="InterPro"/>
</dbReference>
<dbReference type="PANTHER" id="PTHR30400:SF0">
    <property type="entry name" value="BIOSYNTHETIC PEPTIDOGLYCAN TRANSGLYCOSYLASE"/>
    <property type="match status" value="1"/>
</dbReference>
<evidence type="ECO:0000256" key="11">
    <source>
        <dbReference type="HAMAP-Rule" id="MF_00766"/>
    </source>
</evidence>
<dbReference type="UniPathway" id="UPA00219"/>
<comment type="catalytic activity">
    <reaction evidence="11">
        <text>[GlcNAc-(1-&gt;4)-Mur2Ac(oyl-L-Ala-gamma-D-Glu-L-Lys-D-Ala-D-Ala)](n)-di-trans,octa-cis-undecaprenyl diphosphate + beta-D-GlcNAc-(1-&gt;4)-Mur2Ac(oyl-L-Ala-gamma-D-Glu-L-Lys-D-Ala-D-Ala)-di-trans,octa-cis-undecaprenyl diphosphate = [GlcNAc-(1-&gt;4)-Mur2Ac(oyl-L-Ala-gamma-D-Glu-L-Lys-D-Ala-D-Ala)](n+1)-di-trans,octa-cis-undecaprenyl diphosphate + di-trans,octa-cis-undecaprenyl diphosphate + H(+)</text>
        <dbReference type="Rhea" id="RHEA:23708"/>
        <dbReference type="Rhea" id="RHEA-COMP:9602"/>
        <dbReference type="Rhea" id="RHEA-COMP:9603"/>
        <dbReference type="ChEBI" id="CHEBI:15378"/>
        <dbReference type="ChEBI" id="CHEBI:58405"/>
        <dbReference type="ChEBI" id="CHEBI:60033"/>
        <dbReference type="ChEBI" id="CHEBI:78435"/>
        <dbReference type="EC" id="2.4.99.28"/>
    </reaction>
</comment>
<dbReference type="NCBIfam" id="TIGR02070">
    <property type="entry name" value="mono_pep_trsgly"/>
    <property type="match status" value="1"/>
</dbReference>
<name>A0A1M6Z0R6_9FLAO</name>
<dbReference type="Pfam" id="PF00912">
    <property type="entry name" value="Transgly"/>
    <property type="match status" value="1"/>
</dbReference>
<dbReference type="GO" id="GO:0008955">
    <property type="term" value="F:peptidoglycan glycosyltransferase activity"/>
    <property type="evidence" value="ECO:0007669"/>
    <property type="project" value="UniProtKB-UniRule"/>
</dbReference>
<keyword evidence="7 11" id="KW-0573">Peptidoglycan synthesis</keyword>
<reference evidence="13 14" key="1">
    <citation type="submission" date="2016-11" db="EMBL/GenBank/DDBJ databases">
        <authorList>
            <person name="Jaros S."/>
            <person name="Januszkiewicz K."/>
            <person name="Wedrychowicz H."/>
        </authorList>
    </citation>
    <scope>NUCLEOTIDE SEQUENCE [LARGE SCALE GENOMIC DNA]</scope>
    <source>
        <strain evidence="13 14">DSM 27621</strain>
    </source>
</reference>
<evidence type="ECO:0000256" key="7">
    <source>
        <dbReference type="ARBA" id="ARBA00022984"/>
    </source>
</evidence>
<proteinExistence type="inferred from homology"/>
<comment type="pathway">
    <text evidence="11">Cell wall biogenesis; peptidoglycan biosynthesis.</text>
</comment>
<sequence>MLIFAFPFYKVMWKRIKQFIFIVLVLNVVFIIWGRFFNPPITLTQIGGLFEYGKLHRDYISYDEMGNNVKKAVIASEDQKFFDHDGFDYTAIEKAMKYNEKGKKIRGGSTISQQTAKNVFLWQGRSWIRKGLEAIYTFIIEKVWSKDIILERYLNSIEMGQGVFGVEAAAQYYFGKSSKDLSTSDAAWIAAVLPNPKKYDPKNPSPYLRKKHNWIMRQMRNVSLK</sequence>
<dbReference type="GO" id="GO:0009274">
    <property type="term" value="C:peptidoglycan-based cell wall"/>
    <property type="evidence" value="ECO:0007669"/>
    <property type="project" value="InterPro"/>
</dbReference>
<keyword evidence="5 11" id="KW-0812">Transmembrane</keyword>
<keyword evidence="8 11" id="KW-1133">Transmembrane helix</keyword>
<evidence type="ECO:0000256" key="10">
    <source>
        <dbReference type="ARBA" id="ARBA00023316"/>
    </source>
</evidence>
<dbReference type="Gene3D" id="1.10.3810.10">
    <property type="entry name" value="Biosynthetic peptidoglycan transglycosylase-like"/>
    <property type="match status" value="1"/>
</dbReference>
<dbReference type="InterPro" id="IPR023346">
    <property type="entry name" value="Lysozyme-like_dom_sf"/>
</dbReference>
<evidence type="ECO:0000256" key="8">
    <source>
        <dbReference type="ARBA" id="ARBA00022989"/>
    </source>
</evidence>
<gene>
    <name evidence="11" type="primary">mtgA</name>
    <name evidence="13" type="ORF">SAMN05444407_10339</name>
</gene>
<dbReference type="GO" id="GO:0071555">
    <property type="term" value="P:cell wall organization"/>
    <property type="evidence" value="ECO:0007669"/>
    <property type="project" value="UniProtKB-KW"/>
</dbReference>
<evidence type="ECO:0000256" key="3">
    <source>
        <dbReference type="ARBA" id="ARBA00022676"/>
    </source>
</evidence>
<dbReference type="HAMAP" id="MF_00766">
    <property type="entry name" value="PGT_MtgA"/>
    <property type="match status" value="1"/>
</dbReference>
<evidence type="ECO:0000256" key="2">
    <source>
        <dbReference type="ARBA" id="ARBA00022519"/>
    </source>
</evidence>
<dbReference type="EC" id="2.4.99.28" evidence="11"/>
<evidence type="ECO:0000256" key="9">
    <source>
        <dbReference type="ARBA" id="ARBA00023136"/>
    </source>
</evidence>
<keyword evidence="10 11" id="KW-0961">Cell wall biogenesis/degradation</keyword>
<comment type="subcellular location">
    <subcellularLocation>
        <location evidence="11">Cell membrane</location>
        <topology evidence="11">Single-pass membrane protein</topology>
    </subcellularLocation>
</comment>
<feature type="domain" description="Glycosyl transferase family 51" evidence="12">
    <location>
        <begin position="54"/>
        <end position="219"/>
    </location>
</feature>
<evidence type="ECO:0000256" key="5">
    <source>
        <dbReference type="ARBA" id="ARBA00022692"/>
    </source>
</evidence>
<dbReference type="SUPFAM" id="SSF53955">
    <property type="entry name" value="Lysozyme-like"/>
    <property type="match status" value="1"/>
</dbReference>
<dbReference type="Proteomes" id="UP000184069">
    <property type="component" value="Unassembled WGS sequence"/>
</dbReference>
<accession>A0A1M6Z0R6</accession>
<dbReference type="GO" id="GO:0009252">
    <property type="term" value="P:peptidoglycan biosynthetic process"/>
    <property type="evidence" value="ECO:0007669"/>
    <property type="project" value="UniProtKB-UniRule"/>
</dbReference>
<evidence type="ECO:0000256" key="4">
    <source>
        <dbReference type="ARBA" id="ARBA00022679"/>
    </source>
</evidence>
<organism evidence="13 14">
    <name type="scientific">Chryseobacterium contaminans</name>
    <dbReference type="NCBI Taxonomy" id="1423959"/>
    <lineage>
        <taxon>Bacteria</taxon>
        <taxon>Pseudomonadati</taxon>
        <taxon>Bacteroidota</taxon>
        <taxon>Flavobacteriia</taxon>
        <taxon>Flavobacteriales</taxon>
        <taxon>Weeksellaceae</taxon>
        <taxon>Chryseobacterium group</taxon>
        <taxon>Chryseobacterium</taxon>
    </lineage>
</organism>
<evidence type="ECO:0000256" key="1">
    <source>
        <dbReference type="ARBA" id="ARBA00022475"/>
    </source>
</evidence>
<feature type="transmembrane region" description="Helical" evidence="11">
    <location>
        <begin position="19"/>
        <end position="37"/>
    </location>
</feature>
<evidence type="ECO:0000259" key="12">
    <source>
        <dbReference type="Pfam" id="PF00912"/>
    </source>
</evidence>
<comment type="function">
    <text evidence="11">Peptidoglycan polymerase that catalyzes glycan chain elongation from lipid-linked precursors.</text>
</comment>
<dbReference type="InterPro" id="IPR001264">
    <property type="entry name" value="Glyco_trans_51"/>
</dbReference>
<dbReference type="GO" id="GO:0005886">
    <property type="term" value="C:plasma membrane"/>
    <property type="evidence" value="ECO:0007669"/>
    <property type="project" value="UniProtKB-SubCell"/>
</dbReference>
<evidence type="ECO:0000313" key="14">
    <source>
        <dbReference type="Proteomes" id="UP000184069"/>
    </source>
</evidence>